<proteinExistence type="predicted"/>
<reference evidence="1 2" key="1">
    <citation type="submission" date="2018-09" db="EMBL/GenBank/DDBJ databases">
        <title>Glutamicibacter mishrai S5-52T (LMG 29155T = KCTC 39846T).</title>
        <authorList>
            <person name="Das S.K."/>
        </authorList>
    </citation>
    <scope>NUCLEOTIDE SEQUENCE [LARGE SCALE GENOMIC DNA]</scope>
    <source>
        <strain evidence="1 2">S5-52</strain>
    </source>
</reference>
<protein>
    <submittedName>
        <fullName evidence="1">Uncharacterized protein</fullName>
    </submittedName>
</protein>
<accession>A0A6H0SEX3</accession>
<keyword evidence="2" id="KW-1185">Reference proteome</keyword>
<dbReference type="EMBL" id="CP032549">
    <property type="protein sequence ID" value="QIV85854.1"/>
    <property type="molecule type" value="Genomic_DNA"/>
</dbReference>
<gene>
    <name evidence="1" type="ORF">D3791_01175</name>
</gene>
<evidence type="ECO:0000313" key="2">
    <source>
        <dbReference type="Proteomes" id="UP000502331"/>
    </source>
</evidence>
<dbReference type="Proteomes" id="UP000502331">
    <property type="component" value="Chromosome"/>
</dbReference>
<sequence length="66" mass="7463">MIDAYKPSKDKATVSVRFKVDAAKFYITPKKVESSNPESRSQVAALTLVYDSGWKVYAINFEKTDQ</sequence>
<organism evidence="1 2">
    <name type="scientific">Glutamicibacter mishrai</name>
    <dbReference type="NCBI Taxonomy" id="1775880"/>
    <lineage>
        <taxon>Bacteria</taxon>
        <taxon>Bacillati</taxon>
        <taxon>Actinomycetota</taxon>
        <taxon>Actinomycetes</taxon>
        <taxon>Micrococcales</taxon>
        <taxon>Micrococcaceae</taxon>
        <taxon>Glutamicibacter</taxon>
    </lineage>
</organism>
<dbReference type="AlphaFoldDB" id="A0A6H0SEX3"/>
<name>A0A6H0SEX3_9MICC</name>
<evidence type="ECO:0000313" key="1">
    <source>
        <dbReference type="EMBL" id="QIV85854.1"/>
    </source>
</evidence>